<keyword evidence="19" id="KW-0812">Transmembrane</keyword>
<dbReference type="PANTHER" id="PTHR32282:SF11">
    <property type="entry name" value="PENICILLIN-BINDING PROTEIN 1B"/>
    <property type="match status" value="1"/>
</dbReference>
<evidence type="ECO:0000256" key="1">
    <source>
        <dbReference type="ARBA" id="ARBA00004236"/>
    </source>
</evidence>
<evidence type="ECO:0000256" key="18">
    <source>
        <dbReference type="SAM" id="MobiDB-lite"/>
    </source>
</evidence>
<accession>A0ABX0X8Q3</accession>
<evidence type="ECO:0000259" key="21">
    <source>
        <dbReference type="Pfam" id="PF00912"/>
    </source>
</evidence>
<evidence type="ECO:0000256" key="19">
    <source>
        <dbReference type="SAM" id="Phobius"/>
    </source>
</evidence>
<evidence type="ECO:0000313" key="22">
    <source>
        <dbReference type="EMBL" id="NJC25552.1"/>
    </source>
</evidence>
<feature type="transmembrane region" description="Helical" evidence="19">
    <location>
        <begin position="23"/>
        <end position="44"/>
    </location>
</feature>
<comment type="subcellular location">
    <subcellularLocation>
        <location evidence="1">Cell membrane</location>
    </subcellularLocation>
</comment>
<dbReference type="EMBL" id="JAATJH010000001">
    <property type="protein sequence ID" value="NJC25552.1"/>
    <property type="molecule type" value="Genomic_DNA"/>
</dbReference>
<keyword evidence="6" id="KW-0121">Carboxypeptidase</keyword>
<comment type="caution">
    <text evidence="22">The sequence shown here is derived from an EMBL/GenBank/DDBJ whole genome shotgun (WGS) entry which is preliminary data.</text>
</comment>
<gene>
    <name evidence="22" type="ORF">GGR27_001033</name>
</gene>
<protein>
    <submittedName>
        <fullName evidence="22">Penicillin-binding protein 1A</fullName>
        <ecNumber evidence="22">2.4.1.-</ecNumber>
        <ecNumber evidence="22">3.4.-.-</ecNumber>
    </submittedName>
</protein>
<evidence type="ECO:0000256" key="3">
    <source>
        <dbReference type="ARBA" id="ARBA00007090"/>
    </source>
</evidence>
<keyword evidence="12" id="KW-0573">Peptidoglycan synthesis</keyword>
<dbReference type="InterPro" id="IPR001264">
    <property type="entry name" value="Glyco_trans_51"/>
</dbReference>
<evidence type="ECO:0000256" key="12">
    <source>
        <dbReference type="ARBA" id="ARBA00022984"/>
    </source>
</evidence>
<name>A0ABX0X8Q3_9BACT</name>
<evidence type="ECO:0000256" key="6">
    <source>
        <dbReference type="ARBA" id="ARBA00022645"/>
    </source>
</evidence>
<feature type="domain" description="Glycosyl transferase family 51" evidence="21">
    <location>
        <begin position="71"/>
        <end position="249"/>
    </location>
</feature>
<dbReference type="Gene3D" id="3.40.710.10">
    <property type="entry name" value="DD-peptidase/beta-lactamase superfamily"/>
    <property type="match status" value="1"/>
</dbReference>
<comment type="similarity">
    <text evidence="3">In the C-terminal section; belongs to the transpeptidase family.</text>
</comment>
<evidence type="ECO:0000256" key="4">
    <source>
        <dbReference type="ARBA" id="ARBA00007739"/>
    </source>
</evidence>
<dbReference type="Pfam" id="PF00912">
    <property type="entry name" value="Transgly"/>
    <property type="match status" value="1"/>
</dbReference>
<dbReference type="PANTHER" id="PTHR32282">
    <property type="entry name" value="BINDING PROTEIN TRANSPEPTIDASE, PUTATIVE-RELATED"/>
    <property type="match status" value="1"/>
</dbReference>
<evidence type="ECO:0000256" key="9">
    <source>
        <dbReference type="ARBA" id="ARBA00022679"/>
    </source>
</evidence>
<keyword evidence="13 19" id="KW-0472">Membrane</keyword>
<dbReference type="SUPFAM" id="SSF53955">
    <property type="entry name" value="Lysozyme-like"/>
    <property type="match status" value="1"/>
</dbReference>
<keyword evidence="19" id="KW-1133">Transmembrane helix</keyword>
<evidence type="ECO:0000313" key="23">
    <source>
        <dbReference type="Proteomes" id="UP000770785"/>
    </source>
</evidence>
<comment type="catalytic activity">
    <reaction evidence="17">
        <text>[GlcNAc-(1-&gt;4)-Mur2Ac(oyl-L-Ala-gamma-D-Glu-L-Lys-D-Ala-D-Ala)](n)-di-trans,octa-cis-undecaprenyl diphosphate + beta-D-GlcNAc-(1-&gt;4)-Mur2Ac(oyl-L-Ala-gamma-D-Glu-L-Lys-D-Ala-D-Ala)-di-trans,octa-cis-undecaprenyl diphosphate = [GlcNAc-(1-&gt;4)-Mur2Ac(oyl-L-Ala-gamma-D-Glu-L-Lys-D-Ala-D-Ala)](n+1)-di-trans,octa-cis-undecaprenyl diphosphate + di-trans,octa-cis-undecaprenyl diphosphate + H(+)</text>
        <dbReference type="Rhea" id="RHEA:23708"/>
        <dbReference type="Rhea" id="RHEA-COMP:9602"/>
        <dbReference type="Rhea" id="RHEA-COMP:9603"/>
        <dbReference type="ChEBI" id="CHEBI:15378"/>
        <dbReference type="ChEBI" id="CHEBI:58405"/>
        <dbReference type="ChEBI" id="CHEBI:60033"/>
        <dbReference type="ChEBI" id="CHEBI:78435"/>
        <dbReference type="EC" id="2.4.99.28"/>
    </reaction>
</comment>
<dbReference type="Pfam" id="PF00905">
    <property type="entry name" value="Transpeptidase"/>
    <property type="match status" value="1"/>
</dbReference>
<dbReference type="Proteomes" id="UP000770785">
    <property type="component" value="Unassembled WGS sequence"/>
</dbReference>
<evidence type="ECO:0000256" key="16">
    <source>
        <dbReference type="ARBA" id="ARBA00034000"/>
    </source>
</evidence>
<evidence type="ECO:0000256" key="7">
    <source>
        <dbReference type="ARBA" id="ARBA00022670"/>
    </source>
</evidence>
<feature type="domain" description="Penicillin-binding protein transpeptidase" evidence="20">
    <location>
        <begin position="516"/>
        <end position="750"/>
    </location>
</feature>
<dbReference type="GO" id="GO:0016757">
    <property type="term" value="F:glycosyltransferase activity"/>
    <property type="evidence" value="ECO:0007669"/>
    <property type="project" value="UniProtKB-KW"/>
</dbReference>
<dbReference type="RefSeq" id="WP_168036301.1">
    <property type="nucleotide sequence ID" value="NZ_JAATJH010000001.1"/>
</dbReference>
<evidence type="ECO:0000256" key="11">
    <source>
        <dbReference type="ARBA" id="ARBA00022960"/>
    </source>
</evidence>
<dbReference type="SUPFAM" id="SSF56601">
    <property type="entry name" value="beta-lactamase/transpeptidase-like"/>
    <property type="match status" value="1"/>
</dbReference>
<keyword evidence="23" id="KW-1185">Reference proteome</keyword>
<evidence type="ECO:0000256" key="14">
    <source>
        <dbReference type="ARBA" id="ARBA00023268"/>
    </source>
</evidence>
<keyword evidence="11" id="KW-0133">Cell shape</keyword>
<dbReference type="GO" id="GO:0016787">
    <property type="term" value="F:hydrolase activity"/>
    <property type="evidence" value="ECO:0007669"/>
    <property type="project" value="UniProtKB-KW"/>
</dbReference>
<evidence type="ECO:0000256" key="10">
    <source>
        <dbReference type="ARBA" id="ARBA00022801"/>
    </source>
</evidence>
<organism evidence="22 23">
    <name type="scientific">Neolewinella antarctica</name>
    <dbReference type="NCBI Taxonomy" id="442734"/>
    <lineage>
        <taxon>Bacteria</taxon>
        <taxon>Pseudomonadati</taxon>
        <taxon>Bacteroidota</taxon>
        <taxon>Saprospiria</taxon>
        <taxon>Saprospirales</taxon>
        <taxon>Lewinellaceae</taxon>
        <taxon>Neolewinella</taxon>
    </lineage>
</organism>
<dbReference type="InterPro" id="IPR036950">
    <property type="entry name" value="PBP_transglycosylase"/>
</dbReference>
<reference evidence="22 23" key="1">
    <citation type="submission" date="2020-03" db="EMBL/GenBank/DDBJ databases">
        <title>Genomic Encyclopedia of Type Strains, Phase IV (KMG-IV): sequencing the most valuable type-strain genomes for metagenomic binning, comparative biology and taxonomic classification.</title>
        <authorList>
            <person name="Goeker M."/>
        </authorList>
    </citation>
    <scope>NUCLEOTIDE SEQUENCE [LARGE SCALE GENOMIC DNA]</scope>
    <source>
        <strain evidence="22 23">DSM 105096</strain>
    </source>
</reference>
<comment type="catalytic activity">
    <reaction evidence="16">
        <text>Preferential cleavage: (Ac)2-L-Lys-D-Ala-|-D-Ala. Also transpeptidation of peptidyl-alanyl moieties that are N-acyl substituents of D-alanine.</text>
        <dbReference type="EC" id="3.4.16.4"/>
    </reaction>
</comment>
<evidence type="ECO:0000256" key="17">
    <source>
        <dbReference type="ARBA" id="ARBA00049902"/>
    </source>
</evidence>
<dbReference type="InterPro" id="IPR023346">
    <property type="entry name" value="Lysozyme-like_dom_sf"/>
</dbReference>
<keyword evidence="15" id="KW-0961">Cell wall biogenesis/degradation</keyword>
<proteinExistence type="inferred from homology"/>
<dbReference type="InterPro" id="IPR001460">
    <property type="entry name" value="PCN-bd_Tpept"/>
</dbReference>
<comment type="pathway">
    <text evidence="2">Cell wall biogenesis; peptidoglycan biosynthesis.</text>
</comment>
<keyword evidence="9 22" id="KW-0808">Transferase</keyword>
<evidence type="ECO:0000259" key="20">
    <source>
        <dbReference type="Pfam" id="PF00905"/>
    </source>
</evidence>
<dbReference type="EC" id="2.4.1.-" evidence="22"/>
<keyword evidence="7" id="KW-0645">Protease</keyword>
<dbReference type="InterPro" id="IPR012338">
    <property type="entry name" value="Beta-lactam/transpept-like"/>
</dbReference>
<feature type="region of interest" description="Disordered" evidence="18">
    <location>
        <begin position="825"/>
        <end position="855"/>
    </location>
</feature>
<comment type="similarity">
    <text evidence="4">In the N-terminal section; belongs to the glycosyltransferase 51 family.</text>
</comment>
<evidence type="ECO:0000256" key="2">
    <source>
        <dbReference type="ARBA" id="ARBA00004752"/>
    </source>
</evidence>
<keyword evidence="5" id="KW-1003">Cell membrane</keyword>
<sequence length="855" mass="97216">MSKITDFLYGDVNRNSHRATLKWLWLLVIAIPVFAILFFVGLSFTDLPSVVELENPKNNEATRILAADESVLGRYYLENRVMVDFDELSPNLERALVATEDERYYEHSGIDYKSLARAVIMTGILQRESSGGGSTISQQLAKLLFTGPAAANIFERGFEKFKEWIIAVRLERKYTKQEIIAMYLNRYDFINGAQGIRAAAENYFGKSPAELETQEAAVLIGMLKNSSYFDPLRRPELVLDRRNTVMAQMVRNEFLDQSEYERLKELPLGIVFTNQRHDDGIAPFFRQVLKQEAKKILAKPQYHKAGGQAYNIDRDGLTFYTTINPHMQRHAEEQMAIHMAGLQKEFFKHWEKEDPWDYASPSSETEIPVEIRKQSLERALRMSDRYQRHRSAILLPALRKINDNSNIIFHEDDREVSRMMRELEDNTTISDLVRRNLLGKKLAAEYRRVMKMDAFAEVKTAWKKLQTTVKKDFGTETKMRVFAYGQPNMETDTLMTPLDSVRYHKMILQIGSLSVEPTTGFVRTWVGGVNFKWFQFDHVTAKRQVGSTFKPFVYAASVDLRGISPCFEVLDQPITISPGDGSFYLTKPWTPRNANNRYSGEFMNLYSGLKNSVNSVSAYLMQELGSPDPVRNMVANMGLPKDEVPSVPSIALGSVDLTVQQMTGAYTTFGNNGVFNRPIFLTKIVDRTGRVVYEYIPDDRRALSPAANFTMVRMLQQASVGNLGGVKGPVGGKTGTTNDQTDGWYMGITPELVVGTWVGGDDRWIRFRSLRYGGGSHMAKPFFRQFVKAVQNDEKVQWDTQRAFFRPRGDLGIELDCDAYAGSNDDVFEEDEPRGEGTLQTDPFGGGRINNNPDF</sequence>
<evidence type="ECO:0000256" key="15">
    <source>
        <dbReference type="ARBA" id="ARBA00023316"/>
    </source>
</evidence>
<evidence type="ECO:0000256" key="13">
    <source>
        <dbReference type="ARBA" id="ARBA00023136"/>
    </source>
</evidence>
<evidence type="ECO:0000256" key="8">
    <source>
        <dbReference type="ARBA" id="ARBA00022676"/>
    </source>
</evidence>
<evidence type="ECO:0000256" key="5">
    <source>
        <dbReference type="ARBA" id="ARBA00022475"/>
    </source>
</evidence>
<keyword evidence="8 22" id="KW-0328">Glycosyltransferase</keyword>
<keyword evidence="10 22" id="KW-0378">Hydrolase</keyword>
<dbReference type="Gene3D" id="1.10.3810.10">
    <property type="entry name" value="Biosynthetic peptidoglycan transglycosylase-like"/>
    <property type="match status" value="1"/>
</dbReference>
<keyword evidence="14" id="KW-0511">Multifunctional enzyme</keyword>
<dbReference type="EC" id="3.4.-.-" evidence="22"/>
<dbReference type="InterPro" id="IPR050396">
    <property type="entry name" value="Glycosyltr_51/Transpeptidase"/>
</dbReference>